<sequence length="543" mass="62015">MMFQVKLENNAYKGIVIAIDDDIQQSNQQENIIEAIKDMFTSGSSFLYKATGKRAYFGEVTILLPKHWNLSRPDIENAGIESYDSADIRVTFPNKGRPNNMSFTMYQEECGKGGKFIHMNLGHLLKQEPELISRTWYGDPGMTKYQTRTFGTEMAGIFGLVWTFIKSAPELSDGLALAEVIGGHSLMAPSVRLWPIYATVFFRWLVKHWAMYRYGIYEEHGLIGFDKFRTFYDINNSYEPTGCANERLIQGTQYNFLNASSECEIDEGEERPSKYCYYASIGRVGEEGDITSSSIAFDHTNSNASRTKQIIKRYIVFFCAQIQKFCGVDETNKHQEGPPTPHNHYCKNRSTWSVIMEHDDFQNKNKPRDIKVTKPNFRFVRPNLPHRFVMVIDTSASMNNKHLQMINMAFKSVMYNLPFNSTFGLVAFNETARVLYGLETIIQFEDKEKIIGSFPTVGRGSTCIACGLEKAIEMIKNYDSSNSKACRGTKIILLTDGNENEVKRIENIIDELRKESVRIFPIAYGNYADDHLEELSKETNGIT</sequence>
<reference evidence="2" key="2">
    <citation type="submission" date="2015-02" db="UniProtKB">
        <authorList>
            <consortium name="EnsemblMetazoa"/>
        </authorList>
    </citation>
    <scope>IDENTIFICATION</scope>
</reference>
<organism evidence="2 3">
    <name type="scientific">Strigamia maritima</name>
    <name type="common">European centipede</name>
    <name type="synonym">Geophilus maritimus</name>
    <dbReference type="NCBI Taxonomy" id="126957"/>
    <lineage>
        <taxon>Eukaryota</taxon>
        <taxon>Metazoa</taxon>
        <taxon>Ecdysozoa</taxon>
        <taxon>Arthropoda</taxon>
        <taxon>Myriapoda</taxon>
        <taxon>Chilopoda</taxon>
        <taxon>Pleurostigmophora</taxon>
        <taxon>Geophilomorpha</taxon>
        <taxon>Linotaeniidae</taxon>
        <taxon>Strigamia</taxon>
    </lineage>
</organism>
<evidence type="ECO:0000313" key="2">
    <source>
        <dbReference type="EnsemblMetazoa" id="SMAR001754-PA"/>
    </source>
</evidence>
<accession>T1ILD1</accession>
<dbReference type="SMART" id="SM00327">
    <property type="entry name" value="VWA"/>
    <property type="match status" value="1"/>
</dbReference>
<dbReference type="EMBL" id="JH430792">
    <property type="status" value="NOT_ANNOTATED_CDS"/>
    <property type="molecule type" value="Genomic_DNA"/>
</dbReference>
<name>T1ILD1_STRMM</name>
<dbReference type="GO" id="GO:0032991">
    <property type="term" value="C:protein-containing complex"/>
    <property type="evidence" value="ECO:0007669"/>
    <property type="project" value="UniProtKB-ARBA"/>
</dbReference>
<dbReference type="PhylomeDB" id="T1ILD1"/>
<dbReference type="PROSITE" id="PS50234">
    <property type="entry name" value="VWFA"/>
    <property type="match status" value="1"/>
</dbReference>
<keyword evidence="3" id="KW-1185">Reference proteome</keyword>
<evidence type="ECO:0000259" key="1">
    <source>
        <dbReference type="PROSITE" id="PS50234"/>
    </source>
</evidence>
<proteinExistence type="predicted"/>
<feature type="domain" description="VWFA" evidence="1">
    <location>
        <begin position="387"/>
        <end position="543"/>
    </location>
</feature>
<dbReference type="AlphaFoldDB" id="T1ILD1"/>
<dbReference type="CDD" id="cd00198">
    <property type="entry name" value="vWFA"/>
    <property type="match status" value="1"/>
</dbReference>
<dbReference type="Proteomes" id="UP000014500">
    <property type="component" value="Unassembled WGS sequence"/>
</dbReference>
<dbReference type="Pfam" id="PF00092">
    <property type="entry name" value="VWA"/>
    <property type="match status" value="1"/>
</dbReference>
<dbReference type="HOGENOM" id="CLU_040707_1_0_1"/>
<dbReference type="PANTHER" id="PTHR10579">
    <property type="entry name" value="CALCIUM-ACTIVATED CHLORIDE CHANNEL REGULATOR"/>
    <property type="match status" value="1"/>
</dbReference>
<evidence type="ECO:0000313" key="3">
    <source>
        <dbReference type="Proteomes" id="UP000014500"/>
    </source>
</evidence>
<dbReference type="SUPFAM" id="SSF53300">
    <property type="entry name" value="vWA-like"/>
    <property type="match status" value="1"/>
</dbReference>
<dbReference type="EnsemblMetazoa" id="SMAR001754-RA">
    <property type="protein sequence ID" value="SMAR001754-PA"/>
    <property type="gene ID" value="SMAR001754"/>
</dbReference>
<dbReference type="InterPro" id="IPR036465">
    <property type="entry name" value="vWFA_dom_sf"/>
</dbReference>
<protein>
    <recommendedName>
        <fullName evidence="1">VWFA domain-containing protein</fullName>
    </recommendedName>
</protein>
<dbReference type="PANTHER" id="PTHR10579:SF177">
    <property type="entry name" value="CALCIUM-ACTIVATED CHLORIDE CHANNEL REGULATOR 4-LIKE PROTEIN"/>
    <property type="match status" value="1"/>
</dbReference>
<dbReference type="STRING" id="126957.T1ILD1"/>
<dbReference type="InterPro" id="IPR002035">
    <property type="entry name" value="VWF_A"/>
</dbReference>
<dbReference type="Pfam" id="PF08434">
    <property type="entry name" value="CLCA"/>
    <property type="match status" value="2"/>
</dbReference>
<dbReference type="eggNOG" id="ENOG502QRRD">
    <property type="taxonomic scope" value="Eukaryota"/>
</dbReference>
<dbReference type="Gene3D" id="3.40.50.410">
    <property type="entry name" value="von Willebrand factor, type A domain"/>
    <property type="match status" value="1"/>
</dbReference>
<dbReference type="InterPro" id="IPR013642">
    <property type="entry name" value="CLCA_N"/>
</dbReference>
<dbReference type="InterPro" id="IPR051266">
    <property type="entry name" value="CLCR"/>
</dbReference>
<reference evidence="3" key="1">
    <citation type="submission" date="2011-05" db="EMBL/GenBank/DDBJ databases">
        <authorList>
            <person name="Richards S.R."/>
            <person name="Qu J."/>
            <person name="Jiang H."/>
            <person name="Jhangiani S.N."/>
            <person name="Agravi P."/>
            <person name="Goodspeed R."/>
            <person name="Gross S."/>
            <person name="Mandapat C."/>
            <person name="Jackson L."/>
            <person name="Mathew T."/>
            <person name="Pu L."/>
            <person name="Thornton R."/>
            <person name="Saada N."/>
            <person name="Wilczek-Boney K.B."/>
            <person name="Lee S."/>
            <person name="Kovar C."/>
            <person name="Wu Y."/>
            <person name="Scherer S.E."/>
            <person name="Worley K.C."/>
            <person name="Muzny D.M."/>
            <person name="Gibbs R."/>
        </authorList>
    </citation>
    <scope>NUCLEOTIDE SEQUENCE</scope>
    <source>
        <strain evidence="3">Brora</strain>
    </source>
</reference>